<evidence type="ECO:0000313" key="3">
    <source>
        <dbReference type="EMBL" id="CAF5144141.1"/>
    </source>
</evidence>
<dbReference type="Proteomes" id="UP000663848">
    <property type="component" value="Unassembled WGS sequence"/>
</dbReference>
<feature type="non-terminal residue" evidence="3">
    <location>
        <position position="80"/>
    </location>
</feature>
<feature type="non-terminal residue" evidence="3">
    <location>
        <position position="1"/>
    </location>
</feature>
<evidence type="ECO:0000313" key="2">
    <source>
        <dbReference type="EMBL" id="CAF5088047.1"/>
    </source>
</evidence>
<evidence type="ECO:0000313" key="4">
    <source>
        <dbReference type="Proteomes" id="UP000663848"/>
    </source>
</evidence>
<feature type="compositionally biased region" description="Low complexity" evidence="1">
    <location>
        <begin position="34"/>
        <end position="43"/>
    </location>
</feature>
<accession>A0A822GG50</accession>
<feature type="region of interest" description="Disordered" evidence="1">
    <location>
        <begin position="29"/>
        <end position="80"/>
    </location>
</feature>
<evidence type="ECO:0000256" key="1">
    <source>
        <dbReference type="SAM" id="MobiDB-lite"/>
    </source>
</evidence>
<protein>
    <submittedName>
        <fullName evidence="3">Uncharacterized protein</fullName>
    </submittedName>
</protein>
<proteinExistence type="predicted"/>
<comment type="caution">
    <text evidence="3">The sequence shown here is derived from an EMBL/GenBank/DDBJ whole genome shotgun (WGS) entry which is preliminary data.</text>
</comment>
<dbReference type="EMBL" id="CAJOBR010093348">
    <property type="protein sequence ID" value="CAF5144141.1"/>
    <property type="molecule type" value="Genomic_DNA"/>
</dbReference>
<sequence length="80" mass="8518">GSVISVSLETSGQERTKQYATIIRAQEQEKAAQEKALAASAAASPPPSSSTDSNLNNKQTEKSHQSSQLSINHKITNHIS</sequence>
<feature type="compositionally biased region" description="Polar residues" evidence="1">
    <location>
        <begin position="65"/>
        <end position="80"/>
    </location>
</feature>
<dbReference type="EMBL" id="CAJOBR010067236">
    <property type="protein sequence ID" value="CAF5088047.1"/>
    <property type="molecule type" value="Genomic_DNA"/>
</dbReference>
<name>A0A822GG50_9BILA</name>
<gene>
    <name evidence="2" type="ORF">QYT958_LOCUS44214</name>
    <name evidence="3" type="ORF">QYT958_LOCUS47993</name>
</gene>
<reference evidence="3" key="1">
    <citation type="submission" date="2021-02" db="EMBL/GenBank/DDBJ databases">
        <authorList>
            <person name="Nowell W R."/>
        </authorList>
    </citation>
    <scope>NUCLEOTIDE SEQUENCE</scope>
</reference>
<organism evidence="3 4">
    <name type="scientific">Rotaria socialis</name>
    <dbReference type="NCBI Taxonomy" id="392032"/>
    <lineage>
        <taxon>Eukaryota</taxon>
        <taxon>Metazoa</taxon>
        <taxon>Spiralia</taxon>
        <taxon>Gnathifera</taxon>
        <taxon>Rotifera</taxon>
        <taxon>Eurotatoria</taxon>
        <taxon>Bdelloidea</taxon>
        <taxon>Philodinida</taxon>
        <taxon>Philodinidae</taxon>
        <taxon>Rotaria</taxon>
    </lineage>
</organism>
<dbReference type="AlphaFoldDB" id="A0A822GG50"/>